<dbReference type="EMBL" id="JADKFW010000005">
    <property type="protein sequence ID" value="MBK9717710.1"/>
    <property type="molecule type" value="Genomic_DNA"/>
</dbReference>
<protein>
    <submittedName>
        <fullName evidence="2">Alpha/beta hydrolase</fullName>
    </submittedName>
</protein>
<dbReference type="Pfam" id="PF00561">
    <property type="entry name" value="Abhydrolase_1"/>
    <property type="match status" value="1"/>
</dbReference>
<dbReference type="InterPro" id="IPR000639">
    <property type="entry name" value="Epox_hydrolase-like"/>
</dbReference>
<sequence length="271" mass="30412">MIEKSGFNLNAAVNSINLFYDDLGEGSIPIIFLHGYPFDKSMWRSQIDFFKPSNRVIACDIRGFGKSKDEKSHLSIDLFTEDLIKFMNHLSIDKAILCGLSMGGYIALNAMKKFPDRFEALILCDTQCIADTVDVKEKRYKLIDEILVQGATKFNDAFIKSVFHADSLINKKELVDSLSTVVKSNSQHIITIGLMALAERSETCSILHKITVPTLIICGHEDAVTPLVQSEFMNEHIKGSILKIIENAGHVSNLEQPVEFNKNIHDFLMTL</sequence>
<organism evidence="2 3">
    <name type="scientific">Candidatus Defluviibacterium haderslevense</name>
    <dbReference type="NCBI Taxonomy" id="2981993"/>
    <lineage>
        <taxon>Bacteria</taxon>
        <taxon>Pseudomonadati</taxon>
        <taxon>Bacteroidota</taxon>
        <taxon>Saprospiria</taxon>
        <taxon>Saprospirales</taxon>
        <taxon>Saprospiraceae</taxon>
        <taxon>Candidatus Defluviibacterium</taxon>
    </lineage>
</organism>
<dbReference type="Proteomes" id="UP000808349">
    <property type="component" value="Unassembled WGS sequence"/>
</dbReference>
<dbReference type="InterPro" id="IPR050266">
    <property type="entry name" value="AB_hydrolase_sf"/>
</dbReference>
<dbReference type="PRINTS" id="PR00412">
    <property type="entry name" value="EPOXHYDRLASE"/>
</dbReference>
<dbReference type="AlphaFoldDB" id="A0A9D7S9P8"/>
<dbReference type="GO" id="GO:0016787">
    <property type="term" value="F:hydrolase activity"/>
    <property type="evidence" value="ECO:0007669"/>
    <property type="project" value="UniProtKB-KW"/>
</dbReference>
<dbReference type="SUPFAM" id="SSF53474">
    <property type="entry name" value="alpha/beta-Hydrolases"/>
    <property type="match status" value="1"/>
</dbReference>
<dbReference type="Gene3D" id="3.40.50.1820">
    <property type="entry name" value="alpha/beta hydrolase"/>
    <property type="match status" value="1"/>
</dbReference>
<dbReference type="PRINTS" id="PR00111">
    <property type="entry name" value="ABHYDROLASE"/>
</dbReference>
<keyword evidence="2" id="KW-0378">Hydrolase</keyword>
<evidence type="ECO:0000259" key="1">
    <source>
        <dbReference type="Pfam" id="PF00561"/>
    </source>
</evidence>
<reference evidence="2 3" key="1">
    <citation type="submission" date="2020-10" db="EMBL/GenBank/DDBJ databases">
        <title>Connecting structure to function with the recovery of over 1000 high-quality activated sludge metagenome-assembled genomes encoding full-length rRNA genes using long-read sequencing.</title>
        <authorList>
            <person name="Singleton C.M."/>
            <person name="Petriglieri F."/>
            <person name="Kristensen J.M."/>
            <person name="Kirkegaard R.H."/>
            <person name="Michaelsen T.Y."/>
            <person name="Andersen M.H."/>
            <person name="Karst S.M."/>
            <person name="Dueholm M.S."/>
            <person name="Nielsen P.H."/>
            <person name="Albertsen M."/>
        </authorList>
    </citation>
    <scope>NUCLEOTIDE SEQUENCE [LARGE SCALE GENOMIC DNA]</scope>
    <source>
        <strain evidence="2">Ribe_18-Q3-R11-54_BAT3C.373</strain>
    </source>
</reference>
<feature type="domain" description="AB hydrolase-1" evidence="1">
    <location>
        <begin position="29"/>
        <end position="256"/>
    </location>
</feature>
<evidence type="ECO:0000313" key="3">
    <source>
        <dbReference type="Proteomes" id="UP000808349"/>
    </source>
</evidence>
<dbReference type="InterPro" id="IPR029058">
    <property type="entry name" value="AB_hydrolase_fold"/>
</dbReference>
<gene>
    <name evidence="2" type="ORF">IPO85_09390</name>
</gene>
<dbReference type="PANTHER" id="PTHR43798">
    <property type="entry name" value="MONOACYLGLYCEROL LIPASE"/>
    <property type="match status" value="1"/>
</dbReference>
<dbReference type="InterPro" id="IPR000073">
    <property type="entry name" value="AB_hydrolase_1"/>
</dbReference>
<proteinExistence type="predicted"/>
<accession>A0A9D7S9P8</accession>
<comment type="caution">
    <text evidence="2">The sequence shown here is derived from an EMBL/GenBank/DDBJ whole genome shotgun (WGS) entry which is preliminary data.</text>
</comment>
<evidence type="ECO:0000313" key="2">
    <source>
        <dbReference type="EMBL" id="MBK9717710.1"/>
    </source>
</evidence>
<name>A0A9D7S9P8_9BACT</name>